<dbReference type="PANTHER" id="PTHR43215:SF14">
    <property type="entry name" value="RADIAL SPOKE HEAD 1 HOMOLOG"/>
    <property type="match status" value="1"/>
</dbReference>
<evidence type="ECO:0000256" key="1">
    <source>
        <dbReference type="ARBA" id="ARBA00022737"/>
    </source>
</evidence>
<dbReference type="EMBL" id="HBEL01022041">
    <property type="protein sequence ID" value="CAD8414170.1"/>
    <property type="molecule type" value="Transcribed_RNA"/>
</dbReference>
<evidence type="ECO:0000313" key="2">
    <source>
        <dbReference type="EMBL" id="CAD8414170.1"/>
    </source>
</evidence>
<organism evidence="2">
    <name type="scientific">Proboscia inermis</name>
    <dbReference type="NCBI Taxonomy" id="420281"/>
    <lineage>
        <taxon>Eukaryota</taxon>
        <taxon>Sar</taxon>
        <taxon>Stramenopiles</taxon>
        <taxon>Ochrophyta</taxon>
        <taxon>Bacillariophyta</taxon>
        <taxon>Coscinodiscophyceae</taxon>
        <taxon>Rhizosoleniophycidae</taxon>
        <taxon>Rhizosoleniales</taxon>
        <taxon>Rhizosoleniaceae</taxon>
        <taxon>Proboscia</taxon>
    </lineage>
</organism>
<gene>
    <name evidence="2" type="ORF">PINE0816_LOCUS10303</name>
</gene>
<sequence length="192" mass="21294">MTRSIERIKASTKTLKNGQCACCQHTVTHKKGRFGKQIPLTDKDSLNGRCLRCVPFPPNTRIAVVLKYSYGDYVGQVLVVRCPPIVGRKDGLGMFSYTNGDHYKGSFRADKADGYGIYQYASGDTYRGQFRCGKPSGEGKYTYADGSVYSGQFRKGKKNGKGTFTQTNGMVAYDGIWNDDVEDSPLYRALLC</sequence>
<dbReference type="SMART" id="SM00698">
    <property type="entry name" value="MORN"/>
    <property type="match status" value="3"/>
</dbReference>
<protein>
    <recommendedName>
        <fullName evidence="3">MORN repeat-containing protein 5</fullName>
    </recommendedName>
</protein>
<dbReference type="SUPFAM" id="SSF82185">
    <property type="entry name" value="Histone H3 K4-specific methyltransferase SET7/9 N-terminal domain"/>
    <property type="match status" value="1"/>
</dbReference>
<name>A0A7S0C882_9STRA</name>
<evidence type="ECO:0008006" key="3">
    <source>
        <dbReference type="Google" id="ProtNLM"/>
    </source>
</evidence>
<keyword evidence="1" id="KW-0677">Repeat</keyword>
<dbReference type="AlphaFoldDB" id="A0A7S0C882"/>
<dbReference type="PANTHER" id="PTHR43215">
    <property type="entry name" value="RADIAL SPOKE HEAD 1 HOMOLOG"/>
    <property type="match status" value="1"/>
</dbReference>
<dbReference type="Gene3D" id="2.20.110.10">
    <property type="entry name" value="Histone H3 K4-specific methyltransferase SET7/9 N-terminal domain"/>
    <property type="match status" value="2"/>
</dbReference>
<reference evidence="2" key="1">
    <citation type="submission" date="2021-01" db="EMBL/GenBank/DDBJ databases">
        <authorList>
            <person name="Corre E."/>
            <person name="Pelletier E."/>
            <person name="Niang G."/>
            <person name="Scheremetjew M."/>
            <person name="Finn R."/>
            <person name="Kale V."/>
            <person name="Holt S."/>
            <person name="Cochrane G."/>
            <person name="Meng A."/>
            <person name="Brown T."/>
            <person name="Cohen L."/>
        </authorList>
    </citation>
    <scope>NUCLEOTIDE SEQUENCE</scope>
    <source>
        <strain evidence="2">CCAP1064/1</strain>
    </source>
</reference>
<dbReference type="Pfam" id="PF02493">
    <property type="entry name" value="MORN"/>
    <property type="match status" value="4"/>
</dbReference>
<dbReference type="InterPro" id="IPR003409">
    <property type="entry name" value="MORN"/>
</dbReference>
<accession>A0A7S0C882</accession>
<proteinExistence type="predicted"/>